<evidence type="ECO:0000259" key="7">
    <source>
        <dbReference type="Pfam" id="PF03711"/>
    </source>
</evidence>
<sequence>MSEKLPLLNELLKYHEENNLLLSMPGNKCGLGFLRDDIGRKFADRLGYIDITEVDPLDNLHCPEGVIKEAQELLSKTYNSKKAYFMVNGSSGGNLASIFDAFDEGDEVIVERNCHKSIYNGLILRKLKVTYIEPVIDFEKDIFCPPNGENIYNALEHCNNAKGIILTYPNYFGISYDLEDIIKDLKQRGLSIIIDAAHGAHYGMSERLPKDIFSLGDYVVLSAHKTLPSLTQGSYLLVNKDESNIEFYLKSFMTTSPSYLIMASLDYARYYLDKYGREDYEILIDRCEKWRDSINSLNKVTILSKEKLQEKYDIDITRYVILLPDGYSGHKFLDYLRKNKIQSEMSFSRGIVLILSPFNTESDFEYIYKVIEKLDLAILENYSRLNAKYYSFVPDKKLEPYEVFKRKGIHCRIEESEGRISKNMIIPYPPGIPLVCPGEVISNDAINIIKDYILNKKSIIGVENNAIEVVDL</sequence>
<feature type="domain" description="Orn/Lys/Arg decarboxylases family 1 pyridoxal-P attachment site" evidence="6">
    <location>
        <begin position="6"/>
        <end position="334"/>
    </location>
</feature>
<protein>
    <submittedName>
        <fullName evidence="8">Decarboxylase</fullName>
    </submittedName>
</protein>
<evidence type="ECO:0000256" key="5">
    <source>
        <dbReference type="ARBA" id="ARBA00023239"/>
    </source>
</evidence>
<proteinExistence type="inferred from homology"/>
<feature type="domain" description="Orn/Lys/Arg decarboxylase C-terminal" evidence="7">
    <location>
        <begin position="381"/>
        <end position="453"/>
    </location>
</feature>
<keyword evidence="9" id="KW-1185">Reference proteome</keyword>
<keyword evidence="5" id="KW-0456">Lyase</keyword>
<dbReference type="SUPFAM" id="SSF53383">
    <property type="entry name" value="PLP-dependent transferases"/>
    <property type="match status" value="1"/>
</dbReference>
<keyword evidence="3" id="KW-0210">Decarboxylase</keyword>
<dbReference type="Gene3D" id="3.40.640.10">
    <property type="entry name" value="Type I PLP-dependent aspartate aminotransferase-like (Major domain)"/>
    <property type="match status" value="1"/>
</dbReference>
<organism evidence="8 9">
    <name type="scientific">Clostridium weizhouense</name>
    <dbReference type="NCBI Taxonomy" id="2859781"/>
    <lineage>
        <taxon>Bacteria</taxon>
        <taxon>Bacillati</taxon>
        <taxon>Bacillota</taxon>
        <taxon>Clostridia</taxon>
        <taxon>Eubacteriales</taxon>
        <taxon>Clostridiaceae</taxon>
        <taxon>Clostridium</taxon>
    </lineage>
</organism>
<dbReference type="InterPro" id="IPR000310">
    <property type="entry name" value="Orn/Lys/Arg_deCO2ase_major_dom"/>
</dbReference>
<dbReference type="RefSeq" id="WP_219778376.1">
    <property type="nucleotide sequence ID" value="NZ_JAHXPT010000002.1"/>
</dbReference>
<name>A0ABS7AKY1_9CLOT</name>
<dbReference type="Proteomes" id="UP001519921">
    <property type="component" value="Unassembled WGS sequence"/>
</dbReference>
<evidence type="ECO:0000256" key="3">
    <source>
        <dbReference type="ARBA" id="ARBA00022793"/>
    </source>
</evidence>
<dbReference type="Gene3D" id="3.90.100.10">
    <property type="entry name" value="Orn/Lys/Arg decarboxylase, C-terminal domain"/>
    <property type="match status" value="1"/>
</dbReference>
<gene>
    <name evidence="8" type="ORF">KYD98_04435</name>
</gene>
<dbReference type="PANTHER" id="PTHR43277:SF4">
    <property type="entry name" value="ARGININE DECARBOXYLASE"/>
    <property type="match status" value="1"/>
</dbReference>
<comment type="cofactor">
    <cofactor evidence="1">
        <name>pyridoxal 5'-phosphate</name>
        <dbReference type="ChEBI" id="CHEBI:597326"/>
    </cofactor>
</comment>
<accession>A0ABS7AKY1</accession>
<dbReference type="Pfam" id="PF03711">
    <property type="entry name" value="OKR_DC_1_C"/>
    <property type="match status" value="1"/>
</dbReference>
<dbReference type="InterPro" id="IPR052357">
    <property type="entry name" value="Orn_Lys_Arg_decarboxylase-I"/>
</dbReference>
<dbReference type="InterPro" id="IPR036633">
    <property type="entry name" value="Prn/Lys/Arg_de-COase_C_sf"/>
</dbReference>
<dbReference type="InterPro" id="IPR008286">
    <property type="entry name" value="Prn/Lys/Arg_de-COase_C"/>
</dbReference>
<evidence type="ECO:0000313" key="8">
    <source>
        <dbReference type="EMBL" id="MBW6409330.1"/>
    </source>
</evidence>
<dbReference type="InterPro" id="IPR015424">
    <property type="entry name" value="PyrdxlP-dep_Trfase"/>
</dbReference>
<dbReference type="EMBL" id="JAHXPT010000002">
    <property type="protein sequence ID" value="MBW6409330.1"/>
    <property type="molecule type" value="Genomic_DNA"/>
</dbReference>
<dbReference type="PANTHER" id="PTHR43277">
    <property type="entry name" value="ARGININE DECARBOXYLASE"/>
    <property type="match status" value="1"/>
</dbReference>
<evidence type="ECO:0000313" key="9">
    <source>
        <dbReference type="Proteomes" id="UP001519921"/>
    </source>
</evidence>
<dbReference type="InterPro" id="IPR015421">
    <property type="entry name" value="PyrdxlP-dep_Trfase_major"/>
</dbReference>
<evidence type="ECO:0000256" key="4">
    <source>
        <dbReference type="ARBA" id="ARBA00022898"/>
    </source>
</evidence>
<dbReference type="Pfam" id="PF01276">
    <property type="entry name" value="OKR_DC_1"/>
    <property type="match status" value="1"/>
</dbReference>
<evidence type="ECO:0000256" key="1">
    <source>
        <dbReference type="ARBA" id="ARBA00001933"/>
    </source>
</evidence>
<evidence type="ECO:0000256" key="2">
    <source>
        <dbReference type="ARBA" id="ARBA00010671"/>
    </source>
</evidence>
<comment type="similarity">
    <text evidence="2">Belongs to the Orn/Lys/Arg decarboxylase class-I family.</text>
</comment>
<keyword evidence="4" id="KW-0663">Pyridoxal phosphate</keyword>
<reference evidence="8 9" key="1">
    <citation type="submission" date="2021-07" db="EMBL/GenBank/DDBJ databases">
        <title>Clostridium weizhouense sp. nov., an anaerobic bacterium isolated from activated sludge of Petroleum wastewater.</title>
        <authorList>
            <person name="Li Q."/>
        </authorList>
    </citation>
    <scope>NUCLEOTIDE SEQUENCE [LARGE SCALE GENOMIC DNA]</scope>
    <source>
        <strain evidence="8 9">YB-6</strain>
    </source>
</reference>
<evidence type="ECO:0000259" key="6">
    <source>
        <dbReference type="Pfam" id="PF01276"/>
    </source>
</evidence>
<dbReference type="SUPFAM" id="SSF55904">
    <property type="entry name" value="Ornithine decarboxylase C-terminal domain"/>
    <property type="match status" value="1"/>
</dbReference>
<comment type="caution">
    <text evidence="8">The sequence shown here is derived from an EMBL/GenBank/DDBJ whole genome shotgun (WGS) entry which is preliminary data.</text>
</comment>